<organism evidence="1 2">
    <name type="scientific">Solanum commersonii</name>
    <name type="common">Commerson's wild potato</name>
    <name type="synonym">Commerson's nightshade</name>
    <dbReference type="NCBI Taxonomy" id="4109"/>
    <lineage>
        <taxon>Eukaryota</taxon>
        <taxon>Viridiplantae</taxon>
        <taxon>Streptophyta</taxon>
        <taxon>Embryophyta</taxon>
        <taxon>Tracheophyta</taxon>
        <taxon>Spermatophyta</taxon>
        <taxon>Magnoliopsida</taxon>
        <taxon>eudicotyledons</taxon>
        <taxon>Gunneridae</taxon>
        <taxon>Pentapetalae</taxon>
        <taxon>asterids</taxon>
        <taxon>lamiids</taxon>
        <taxon>Solanales</taxon>
        <taxon>Solanaceae</taxon>
        <taxon>Solanoideae</taxon>
        <taxon>Solaneae</taxon>
        <taxon>Solanum</taxon>
    </lineage>
</organism>
<dbReference type="AlphaFoldDB" id="A0A9J5WRE0"/>
<accession>A0A9J5WRE0</accession>
<evidence type="ECO:0000313" key="1">
    <source>
        <dbReference type="EMBL" id="KAG5577791.1"/>
    </source>
</evidence>
<proteinExistence type="predicted"/>
<evidence type="ECO:0000313" key="2">
    <source>
        <dbReference type="Proteomes" id="UP000824120"/>
    </source>
</evidence>
<gene>
    <name evidence="1" type="ORF">H5410_057925</name>
</gene>
<dbReference type="Proteomes" id="UP000824120">
    <property type="component" value="Chromosome 11"/>
</dbReference>
<protein>
    <submittedName>
        <fullName evidence="1">Uncharacterized protein</fullName>
    </submittedName>
</protein>
<reference evidence="1 2" key="1">
    <citation type="submission" date="2020-09" db="EMBL/GenBank/DDBJ databases">
        <title>De no assembly of potato wild relative species, Solanum commersonii.</title>
        <authorList>
            <person name="Cho K."/>
        </authorList>
    </citation>
    <scope>NUCLEOTIDE SEQUENCE [LARGE SCALE GENOMIC DNA]</scope>
    <source>
        <strain evidence="1">LZ3.2</strain>
        <tissue evidence="1">Leaf</tissue>
    </source>
</reference>
<dbReference type="EMBL" id="JACXVP010000011">
    <property type="protein sequence ID" value="KAG5577791.1"/>
    <property type="molecule type" value="Genomic_DNA"/>
</dbReference>
<comment type="caution">
    <text evidence="1">The sequence shown here is derived from an EMBL/GenBank/DDBJ whole genome shotgun (WGS) entry which is preliminary data.</text>
</comment>
<name>A0A9J5WRE0_SOLCO</name>
<sequence>MSNKIALAITGAHYRCSLRGADVADVFHRRGRQLVTPSSCCCCCRTKTAWSLGCSSIRAAISDRGSLVVFARLPELFIVVLYSFSRLHWPERRTEMRDKRDWAVDLARRGGE</sequence>
<keyword evidence="2" id="KW-1185">Reference proteome</keyword>
<dbReference type="OrthoDB" id="1315123at2759"/>